<name>A0A8S4R7H4_9NEOP</name>
<evidence type="ECO:0000313" key="1">
    <source>
        <dbReference type="EMBL" id="CAH2232593.1"/>
    </source>
</evidence>
<dbReference type="AlphaFoldDB" id="A0A8S4R7H4"/>
<comment type="caution">
    <text evidence="1">The sequence shown here is derived from an EMBL/GenBank/DDBJ whole genome shotgun (WGS) entry which is preliminary data.</text>
</comment>
<dbReference type="Proteomes" id="UP000838756">
    <property type="component" value="Unassembled WGS sequence"/>
</dbReference>
<organism evidence="1 2">
    <name type="scientific">Pararge aegeria aegeria</name>
    <dbReference type="NCBI Taxonomy" id="348720"/>
    <lineage>
        <taxon>Eukaryota</taxon>
        <taxon>Metazoa</taxon>
        <taxon>Ecdysozoa</taxon>
        <taxon>Arthropoda</taxon>
        <taxon>Hexapoda</taxon>
        <taxon>Insecta</taxon>
        <taxon>Pterygota</taxon>
        <taxon>Neoptera</taxon>
        <taxon>Endopterygota</taxon>
        <taxon>Lepidoptera</taxon>
        <taxon>Glossata</taxon>
        <taxon>Ditrysia</taxon>
        <taxon>Papilionoidea</taxon>
        <taxon>Nymphalidae</taxon>
        <taxon>Satyrinae</taxon>
        <taxon>Satyrini</taxon>
        <taxon>Parargina</taxon>
        <taxon>Pararge</taxon>
    </lineage>
</organism>
<keyword evidence="2" id="KW-1185">Reference proteome</keyword>
<evidence type="ECO:0000313" key="2">
    <source>
        <dbReference type="Proteomes" id="UP000838756"/>
    </source>
</evidence>
<reference evidence="1" key="1">
    <citation type="submission" date="2022-03" db="EMBL/GenBank/DDBJ databases">
        <authorList>
            <person name="Lindestad O."/>
        </authorList>
    </citation>
    <scope>NUCLEOTIDE SEQUENCE</scope>
</reference>
<dbReference type="EMBL" id="CAKXAJ010024910">
    <property type="protein sequence ID" value="CAH2232593.1"/>
    <property type="molecule type" value="Genomic_DNA"/>
</dbReference>
<gene>
    <name evidence="1" type="primary">jg10154</name>
    <name evidence="1" type="ORF">PAEG_LOCUS10823</name>
</gene>
<proteinExistence type="predicted"/>
<protein>
    <submittedName>
        <fullName evidence="1">Jg10154 protein</fullName>
    </submittedName>
</protein>
<sequence>MLRESNPRPRLRKQVCCPLRQLAVHSSSLDELCYKKLDYYYKKVNLRYQPEVRKLMVCLEKQLARNLASSIRSSGTSRLNSFSPCTKLKFNQLDALDSVDRRARRLIGDLAN</sequence>
<accession>A0A8S4R7H4</accession>